<name>A0AA40ZRF0_9BACT</name>
<dbReference type="Gene3D" id="3.40.140.10">
    <property type="entry name" value="Cytidine Deaminase, domain 2"/>
    <property type="match status" value="1"/>
</dbReference>
<dbReference type="InterPro" id="IPR037518">
    <property type="entry name" value="MPN"/>
</dbReference>
<evidence type="ECO:0000256" key="1">
    <source>
        <dbReference type="ARBA" id="ARBA00022670"/>
    </source>
</evidence>
<dbReference type="InterPro" id="IPR001405">
    <property type="entry name" value="UPF0758"/>
</dbReference>
<comment type="caution">
    <text evidence="7">The sequence shown here is derived from an EMBL/GenBank/DDBJ whole genome shotgun (WGS) entry which is preliminary data.</text>
</comment>
<evidence type="ECO:0000259" key="6">
    <source>
        <dbReference type="PROSITE" id="PS50249"/>
    </source>
</evidence>
<accession>A0AA40ZRF0</accession>
<evidence type="ECO:0000256" key="2">
    <source>
        <dbReference type="ARBA" id="ARBA00022723"/>
    </source>
</evidence>
<evidence type="ECO:0000256" key="4">
    <source>
        <dbReference type="ARBA" id="ARBA00022833"/>
    </source>
</evidence>
<dbReference type="PROSITE" id="PS50249">
    <property type="entry name" value="MPN"/>
    <property type="match status" value="1"/>
</dbReference>
<dbReference type="GO" id="GO:0046872">
    <property type="term" value="F:metal ion binding"/>
    <property type="evidence" value="ECO:0007669"/>
    <property type="project" value="UniProtKB-KW"/>
</dbReference>
<dbReference type="PROSITE" id="PS01302">
    <property type="entry name" value="UPF0758"/>
    <property type="match status" value="1"/>
</dbReference>
<organism evidence="7 8">
    <name type="scientific">Caecibacteroides pullorum</name>
    <dbReference type="NCBI Taxonomy" id="2725562"/>
    <lineage>
        <taxon>Bacteria</taxon>
        <taxon>Pseudomonadati</taxon>
        <taxon>Bacteroidota</taxon>
        <taxon>Bacteroidia</taxon>
        <taxon>Bacteroidales</taxon>
        <taxon>Bacteroidaceae</taxon>
        <taxon>Caecibacteroides</taxon>
    </lineage>
</organism>
<gene>
    <name evidence="7" type="ORF">H6D15_02775</name>
</gene>
<keyword evidence="5" id="KW-0482">Metalloprotease</keyword>
<evidence type="ECO:0000313" key="8">
    <source>
        <dbReference type="Proteomes" id="UP000698924"/>
    </source>
</evidence>
<keyword evidence="2" id="KW-0479">Metal-binding</keyword>
<proteinExistence type="predicted"/>
<reference evidence="7 8" key="1">
    <citation type="journal article" date="2021" name="Sci. Rep.">
        <title>The distribution of antibiotic resistance genes in chicken gut microbiota commensals.</title>
        <authorList>
            <person name="Juricova H."/>
            <person name="Matiasovicova J."/>
            <person name="Kubasova T."/>
            <person name="Cejkova D."/>
            <person name="Rychlik I."/>
        </authorList>
    </citation>
    <scope>NUCLEOTIDE SEQUENCE [LARGE SCALE GENOMIC DNA]</scope>
    <source>
        <strain evidence="7 8">An421</strain>
    </source>
</reference>
<dbReference type="AlphaFoldDB" id="A0AA40ZRF0"/>
<keyword evidence="3" id="KW-0378">Hydrolase</keyword>
<evidence type="ECO:0000256" key="5">
    <source>
        <dbReference type="ARBA" id="ARBA00023049"/>
    </source>
</evidence>
<dbReference type="Pfam" id="PF04002">
    <property type="entry name" value="RadC"/>
    <property type="match status" value="1"/>
</dbReference>
<sequence>MKKKAIEFSLKAEKQEFPVAKIRSSKDSADFARQFYYDDISIYESSFILLMNQANTAIGYAKISQGGVCSTIVDVRLIAKYAVESLAASVILVHNHPSGHLKFSNEDSRIAQQVRNGLEILGIKLLDSIVICENGYASMVDEGLL</sequence>
<dbReference type="Proteomes" id="UP000698924">
    <property type="component" value="Unassembled WGS sequence"/>
</dbReference>
<dbReference type="GO" id="GO:0006508">
    <property type="term" value="P:proteolysis"/>
    <property type="evidence" value="ECO:0007669"/>
    <property type="project" value="UniProtKB-KW"/>
</dbReference>
<dbReference type="PANTHER" id="PTHR30471">
    <property type="entry name" value="DNA REPAIR PROTEIN RADC"/>
    <property type="match status" value="1"/>
</dbReference>
<dbReference type="CDD" id="cd08071">
    <property type="entry name" value="MPN_DUF2466"/>
    <property type="match status" value="1"/>
</dbReference>
<dbReference type="InterPro" id="IPR020891">
    <property type="entry name" value="UPF0758_CS"/>
</dbReference>
<feature type="domain" description="MPN" evidence="6">
    <location>
        <begin position="21"/>
        <end position="145"/>
    </location>
</feature>
<evidence type="ECO:0000313" key="7">
    <source>
        <dbReference type="EMBL" id="MBM6856537.1"/>
    </source>
</evidence>
<keyword evidence="4" id="KW-0862">Zinc</keyword>
<dbReference type="EMBL" id="JACJMO010000002">
    <property type="protein sequence ID" value="MBM6856537.1"/>
    <property type="molecule type" value="Genomic_DNA"/>
</dbReference>
<dbReference type="PANTHER" id="PTHR30471:SF3">
    <property type="entry name" value="UPF0758 PROTEIN YEES-RELATED"/>
    <property type="match status" value="1"/>
</dbReference>
<dbReference type="GO" id="GO:0008237">
    <property type="term" value="F:metallopeptidase activity"/>
    <property type="evidence" value="ECO:0007669"/>
    <property type="project" value="UniProtKB-KW"/>
</dbReference>
<dbReference type="InterPro" id="IPR025657">
    <property type="entry name" value="RadC_JAB"/>
</dbReference>
<dbReference type="RefSeq" id="WP_204971023.1">
    <property type="nucleotide sequence ID" value="NZ_JAAZTS010000002.1"/>
</dbReference>
<evidence type="ECO:0000256" key="3">
    <source>
        <dbReference type="ARBA" id="ARBA00022801"/>
    </source>
</evidence>
<keyword evidence="8" id="KW-1185">Reference proteome</keyword>
<protein>
    <submittedName>
        <fullName evidence="7">JAB domain-containing protein</fullName>
    </submittedName>
</protein>
<keyword evidence="1" id="KW-0645">Protease</keyword>